<gene>
    <name evidence="1" type="ORF">NCTC13532_01590</name>
</gene>
<dbReference type="EMBL" id="UFVR01000004">
    <property type="protein sequence ID" value="SUX46062.1"/>
    <property type="molecule type" value="Genomic_DNA"/>
</dbReference>
<organism evidence="1 2">
    <name type="scientific">Chryseobacterium indoltheticum</name>
    <dbReference type="NCBI Taxonomy" id="254"/>
    <lineage>
        <taxon>Bacteria</taxon>
        <taxon>Pseudomonadati</taxon>
        <taxon>Bacteroidota</taxon>
        <taxon>Flavobacteriia</taxon>
        <taxon>Flavobacteriales</taxon>
        <taxon>Weeksellaceae</taxon>
        <taxon>Chryseobacterium group</taxon>
        <taxon>Chryseobacterium</taxon>
    </lineage>
</organism>
<reference evidence="1 2" key="1">
    <citation type="submission" date="2018-06" db="EMBL/GenBank/DDBJ databases">
        <authorList>
            <consortium name="Pathogen Informatics"/>
            <person name="Doyle S."/>
        </authorList>
    </citation>
    <scope>NUCLEOTIDE SEQUENCE [LARGE SCALE GENOMIC DNA]</scope>
    <source>
        <strain evidence="1 2">NCTC13532</strain>
    </source>
</reference>
<evidence type="ECO:0000313" key="1">
    <source>
        <dbReference type="EMBL" id="SUX46062.1"/>
    </source>
</evidence>
<sequence>MLIYRKIVSEGSEVLNTEKQLSKFAKDNNELSNAYYCYADVLLKNADYSDAVFMSDAF</sequence>
<name>A0A381FIT5_9FLAO</name>
<dbReference type="AlphaFoldDB" id="A0A381FIT5"/>
<dbReference type="RefSeq" id="WP_181898841.1">
    <property type="nucleotide sequence ID" value="NZ_UFVR01000004.1"/>
</dbReference>
<accession>A0A381FIT5</accession>
<dbReference type="Proteomes" id="UP000254282">
    <property type="component" value="Unassembled WGS sequence"/>
</dbReference>
<evidence type="ECO:0000313" key="2">
    <source>
        <dbReference type="Proteomes" id="UP000254282"/>
    </source>
</evidence>
<proteinExistence type="predicted"/>
<protein>
    <submittedName>
        <fullName evidence="1">Uncharacterized protein</fullName>
    </submittedName>
</protein>